<feature type="compositionally biased region" description="Basic and acidic residues" evidence="1">
    <location>
        <begin position="48"/>
        <end position="68"/>
    </location>
</feature>
<name>A0AAN7FKB9_QUERU</name>
<proteinExistence type="predicted"/>
<sequence>MALSLAKASVFSKLHVRTTHYSLTKPMPTTISRSFFILNFFKSNNNEKPLENQDDPKKELPKPKGRELTEEEEEELRAMEAVVEKQEEFGPECVKVREMMKEALVLMDEYIEGRDEVQRNVEKAVEWLRAFHDDGSKAGSP</sequence>
<comment type="caution">
    <text evidence="2">The sequence shown here is derived from an EMBL/GenBank/DDBJ whole genome shotgun (WGS) entry which is preliminary data.</text>
</comment>
<reference evidence="2 3" key="1">
    <citation type="journal article" date="2023" name="G3 (Bethesda)">
        <title>A haplotype-resolved chromosome-scale genome for Quercus rubra L. provides insights into the genetics of adaptive traits for red oak species.</title>
        <authorList>
            <person name="Kapoor B."/>
            <person name="Jenkins J."/>
            <person name="Schmutz J."/>
            <person name="Zhebentyayeva T."/>
            <person name="Kuelheim C."/>
            <person name="Coggeshall M."/>
            <person name="Heim C."/>
            <person name="Lasky J.R."/>
            <person name="Leites L."/>
            <person name="Islam-Faridi N."/>
            <person name="Romero-Severson J."/>
            <person name="DeLeo V.L."/>
            <person name="Lucas S.M."/>
            <person name="Lazic D."/>
            <person name="Gailing O."/>
            <person name="Carlson J."/>
            <person name="Staton M."/>
        </authorList>
    </citation>
    <scope>NUCLEOTIDE SEQUENCE [LARGE SCALE GENOMIC DNA]</scope>
    <source>
        <strain evidence="2">Pseudo-F2</strain>
    </source>
</reference>
<protein>
    <submittedName>
        <fullName evidence="2">Uncharacterized protein</fullName>
    </submittedName>
</protein>
<keyword evidence="3" id="KW-1185">Reference proteome</keyword>
<dbReference type="Proteomes" id="UP001324115">
    <property type="component" value="Unassembled WGS sequence"/>
</dbReference>
<organism evidence="2 3">
    <name type="scientific">Quercus rubra</name>
    <name type="common">Northern red oak</name>
    <name type="synonym">Quercus borealis</name>
    <dbReference type="NCBI Taxonomy" id="3512"/>
    <lineage>
        <taxon>Eukaryota</taxon>
        <taxon>Viridiplantae</taxon>
        <taxon>Streptophyta</taxon>
        <taxon>Embryophyta</taxon>
        <taxon>Tracheophyta</taxon>
        <taxon>Spermatophyta</taxon>
        <taxon>Magnoliopsida</taxon>
        <taxon>eudicotyledons</taxon>
        <taxon>Gunneridae</taxon>
        <taxon>Pentapetalae</taxon>
        <taxon>rosids</taxon>
        <taxon>fabids</taxon>
        <taxon>Fagales</taxon>
        <taxon>Fagaceae</taxon>
        <taxon>Quercus</taxon>
    </lineage>
</organism>
<dbReference type="EMBL" id="JAXUIC010000003">
    <property type="protein sequence ID" value="KAK4595393.1"/>
    <property type="molecule type" value="Genomic_DNA"/>
</dbReference>
<gene>
    <name evidence="2" type="ORF">RGQ29_013735</name>
</gene>
<accession>A0AAN7FKB9</accession>
<evidence type="ECO:0000256" key="1">
    <source>
        <dbReference type="SAM" id="MobiDB-lite"/>
    </source>
</evidence>
<dbReference type="AlphaFoldDB" id="A0AAN7FKB9"/>
<feature type="region of interest" description="Disordered" evidence="1">
    <location>
        <begin position="46"/>
        <end position="71"/>
    </location>
</feature>
<evidence type="ECO:0000313" key="3">
    <source>
        <dbReference type="Proteomes" id="UP001324115"/>
    </source>
</evidence>
<evidence type="ECO:0000313" key="2">
    <source>
        <dbReference type="EMBL" id="KAK4595393.1"/>
    </source>
</evidence>